<dbReference type="EMBL" id="JASITI010000032">
    <property type="protein sequence ID" value="MDK9498647.1"/>
    <property type="molecule type" value="Genomic_DNA"/>
</dbReference>
<keyword evidence="3" id="KW-1185">Reference proteome</keyword>
<keyword evidence="2" id="KW-0547">Nucleotide-binding</keyword>
<accession>A0ABT7GYE1</accession>
<protein>
    <submittedName>
        <fullName evidence="2">ATP-binding protein</fullName>
    </submittedName>
</protein>
<sequence>MTSQLPPRETDHYTQLADAAVVTTRALLAARENIADTIEARAMMCLHGPAGVGKALASNVCLRELERTRGEEVCRISFRARPTARAVRYELFTALGLPGEPPRHPSEFDRLILDSLAAQPRTLVVDEAQ</sequence>
<dbReference type="GO" id="GO:0005524">
    <property type="term" value="F:ATP binding"/>
    <property type="evidence" value="ECO:0007669"/>
    <property type="project" value="UniProtKB-KW"/>
</dbReference>
<reference evidence="2 3" key="1">
    <citation type="submission" date="2023-05" db="EMBL/GenBank/DDBJ databases">
        <title>Sequencing and Assembly of Streptomyces sp. NP73.</title>
        <authorList>
            <person name="Konwar A.N."/>
            <person name="Saikia K."/>
            <person name="Thakur D."/>
        </authorList>
    </citation>
    <scope>NUCLEOTIDE SEQUENCE [LARGE SCALE GENOMIC DNA]</scope>
    <source>
        <strain evidence="2 3">NP73</strain>
    </source>
</reference>
<evidence type="ECO:0000313" key="2">
    <source>
        <dbReference type="EMBL" id="MDK9498647.1"/>
    </source>
</evidence>
<dbReference type="InterPro" id="IPR049945">
    <property type="entry name" value="AAA_22"/>
</dbReference>
<feature type="domain" description="ORC1/DEAH AAA+ ATPase" evidence="1">
    <location>
        <begin position="40"/>
        <end position="129"/>
    </location>
</feature>
<name>A0ABT7GYE1_9ACTN</name>
<evidence type="ECO:0000313" key="3">
    <source>
        <dbReference type="Proteomes" id="UP001223390"/>
    </source>
</evidence>
<evidence type="ECO:0000259" key="1">
    <source>
        <dbReference type="Pfam" id="PF13401"/>
    </source>
</evidence>
<proteinExistence type="predicted"/>
<comment type="caution">
    <text evidence="2">The sequence shown here is derived from an EMBL/GenBank/DDBJ whole genome shotgun (WGS) entry which is preliminary data.</text>
</comment>
<dbReference type="Pfam" id="PF13401">
    <property type="entry name" value="AAA_22"/>
    <property type="match status" value="1"/>
</dbReference>
<organism evidence="2 3">
    <name type="scientific">Streptomyces katrae</name>
    <dbReference type="NCBI Taxonomy" id="68223"/>
    <lineage>
        <taxon>Bacteria</taxon>
        <taxon>Bacillati</taxon>
        <taxon>Actinomycetota</taxon>
        <taxon>Actinomycetes</taxon>
        <taxon>Kitasatosporales</taxon>
        <taxon>Streptomycetaceae</taxon>
        <taxon>Streptomyces</taxon>
    </lineage>
</organism>
<dbReference type="Gene3D" id="3.40.50.300">
    <property type="entry name" value="P-loop containing nucleotide triphosphate hydrolases"/>
    <property type="match status" value="1"/>
</dbReference>
<keyword evidence="2" id="KW-0067">ATP-binding</keyword>
<dbReference type="InterPro" id="IPR027417">
    <property type="entry name" value="P-loop_NTPase"/>
</dbReference>
<dbReference type="SUPFAM" id="SSF52540">
    <property type="entry name" value="P-loop containing nucleoside triphosphate hydrolases"/>
    <property type="match status" value="1"/>
</dbReference>
<gene>
    <name evidence="2" type="ORF">QEZ40_003836</name>
</gene>
<dbReference type="Proteomes" id="UP001223390">
    <property type="component" value="Unassembled WGS sequence"/>
</dbReference>
<dbReference type="RefSeq" id="WP_285344719.1">
    <property type="nucleotide sequence ID" value="NZ_JASITI010000032.1"/>
</dbReference>